<feature type="domain" description="GUN4-like" evidence="1">
    <location>
        <begin position="99"/>
        <end position="238"/>
    </location>
</feature>
<dbReference type="GeneID" id="33356084"/>
<dbReference type="GO" id="GO:0046906">
    <property type="term" value="F:tetrapyrrole binding"/>
    <property type="evidence" value="ECO:0007669"/>
    <property type="project" value="TreeGrafter"/>
</dbReference>
<keyword evidence="2" id="KW-0150">Chloroplast</keyword>
<dbReference type="PANTHER" id="PTHR34800:SF1">
    <property type="entry name" value="TETRAPYRROLE-BINDING PROTEIN, CHLOROPLASTIC"/>
    <property type="match status" value="1"/>
</dbReference>
<dbReference type="RefSeq" id="YP_009394252.1">
    <property type="nucleotide sequence ID" value="NC_035272.1"/>
</dbReference>
<geneLocation type="chloroplast" evidence="2"/>
<organism evidence="2">
    <name type="scientific">Leptosiphonia brodiei</name>
    <dbReference type="NCBI Taxonomy" id="2608611"/>
    <lineage>
        <taxon>Eukaryota</taxon>
        <taxon>Rhodophyta</taxon>
        <taxon>Florideophyceae</taxon>
        <taxon>Rhodymeniophycidae</taxon>
        <taxon>Ceramiales</taxon>
        <taxon>Rhodomelaceae</taxon>
        <taxon>Polysiphonioideae</taxon>
        <taxon>Leptosiphonia</taxon>
    </lineage>
</organism>
<dbReference type="Gene3D" id="1.25.40.620">
    <property type="match status" value="1"/>
</dbReference>
<dbReference type="EMBL" id="MF101425">
    <property type="protein sequence ID" value="ARW62814.1"/>
    <property type="molecule type" value="Genomic_DNA"/>
</dbReference>
<evidence type="ECO:0000313" key="2">
    <source>
        <dbReference type="EMBL" id="ARW62814.1"/>
    </source>
</evidence>
<dbReference type="AlphaFoldDB" id="A0A1Z1MAN3"/>
<accession>A0A1Z1MAN3</accession>
<evidence type="ECO:0000259" key="1">
    <source>
        <dbReference type="Pfam" id="PF05419"/>
    </source>
</evidence>
<dbReference type="Gene3D" id="1.10.10.1770">
    <property type="entry name" value="Gun4-like"/>
    <property type="match status" value="1"/>
</dbReference>
<dbReference type="InterPro" id="IPR037215">
    <property type="entry name" value="GUN4-like_sf"/>
</dbReference>
<gene>
    <name evidence="2" type="primary">ycf53</name>
</gene>
<name>A0A1Z1MAN3_9FLOR</name>
<dbReference type="SUPFAM" id="SSF140869">
    <property type="entry name" value="GUN4-like"/>
    <property type="match status" value="1"/>
</dbReference>
<reference evidence="2" key="1">
    <citation type="journal article" date="2017" name="J. Phycol.">
        <title>Analysis of chloroplast genomes and a supermatrix inform reclassification of the Rhodomelaceae (Rhodophyta).</title>
        <authorList>
            <person name="Diaz-Tapia P."/>
            <person name="Maggs C.A."/>
            <person name="West J.A."/>
            <person name="Verbruggen H."/>
        </authorList>
    </citation>
    <scope>NUCLEOTIDE SEQUENCE</scope>
    <source>
        <strain evidence="2">PD516</strain>
    </source>
</reference>
<dbReference type="PANTHER" id="PTHR34800">
    <property type="entry name" value="TETRAPYRROLE-BINDING PROTEIN, CHLOROPLASTIC"/>
    <property type="match status" value="1"/>
</dbReference>
<dbReference type="CDD" id="cd16383">
    <property type="entry name" value="GUN4"/>
    <property type="match status" value="1"/>
</dbReference>
<proteinExistence type="predicted"/>
<protein>
    <recommendedName>
        <fullName evidence="1">GUN4-like domain-containing protein</fullName>
    </recommendedName>
</protein>
<keyword evidence="2" id="KW-0934">Plastid</keyword>
<dbReference type="InterPro" id="IPR008629">
    <property type="entry name" value="GUN4-like"/>
</dbReference>
<sequence length="242" mass="29194">METVSNNLEYIQEQIKIIFSNHDKIISSNTEKKINEVIKERIGKKILISTIIRRYKDLNNKINIIDGLIYQKIIETEDSESIDELILNLPLGIINLEKSTKIDYQPLQNLLINKHFQEADKLTQKYLCKIVEKQTNKEKNWLYFTDIQYIETNELWQIDLLWQIYSKGKFGFSVQKDIWVKNNRKWDKLWEKINWLENKTGMMRRYPTEFNWTIEAPIGHLPLFNQLRGTQTLYYLFKKIDW</sequence>
<dbReference type="Pfam" id="PF05419">
    <property type="entry name" value="GUN4"/>
    <property type="match status" value="1"/>
</dbReference>